<dbReference type="GO" id="GO:0016052">
    <property type="term" value="P:carbohydrate catabolic process"/>
    <property type="evidence" value="ECO:0007669"/>
    <property type="project" value="InterPro"/>
</dbReference>
<gene>
    <name evidence="3" type="ORF">NAF29_09910</name>
</gene>
<dbReference type="InterPro" id="IPR002252">
    <property type="entry name" value="Glyco_hydro_36"/>
</dbReference>
<accession>A0AA41W6I6</accession>
<keyword evidence="1" id="KW-0378">Hydrolase</keyword>
<organism evidence="3 4">
    <name type="scientific">Echinimonas agarilytica</name>
    <dbReference type="NCBI Taxonomy" id="1215918"/>
    <lineage>
        <taxon>Bacteria</taxon>
        <taxon>Pseudomonadati</taxon>
        <taxon>Pseudomonadota</taxon>
        <taxon>Gammaproteobacteria</taxon>
        <taxon>Alteromonadales</taxon>
        <taxon>Echinimonadaceae</taxon>
        <taxon>Echinimonas</taxon>
    </lineage>
</organism>
<protein>
    <submittedName>
        <fullName evidence="3">Alpha-galactosidase</fullName>
    </submittedName>
</protein>
<dbReference type="GO" id="GO:0004557">
    <property type="term" value="F:alpha-galactosidase activity"/>
    <property type="evidence" value="ECO:0007669"/>
    <property type="project" value="InterPro"/>
</dbReference>
<dbReference type="RefSeq" id="WP_251261389.1">
    <property type="nucleotide sequence ID" value="NZ_JAMQGP010000003.1"/>
</dbReference>
<dbReference type="SUPFAM" id="SSF51445">
    <property type="entry name" value="(Trans)glycosidases"/>
    <property type="match status" value="1"/>
</dbReference>
<evidence type="ECO:0000313" key="4">
    <source>
        <dbReference type="Proteomes" id="UP001165393"/>
    </source>
</evidence>
<reference evidence="3 4" key="1">
    <citation type="journal article" date="2013" name="Antonie Van Leeuwenhoek">
        <title>Echinimonas agarilytica gen. nov., sp. nov., a new gammaproteobacterium isolated from the sea urchin Strongylocentrotus intermedius.</title>
        <authorList>
            <person name="Nedashkovskaya O.I."/>
            <person name="Stenkova A.M."/>
            <person name="Zhukova N.V."/>
            <person name="Van Trappen S."/>
            <person name="Lee J.S."/>
            <person name="Kim S.B."/>
        </authorList>
    </citation>
    <scope>NUCLEOTIDE SEQUENCE [LARGE SCALE GENOMIC DNA]</scope>
    <source>
        <strain evidence="3 4">KMM 6351</strain>
    </source>
</reference>
<dbReference type="InterPro" id="IPR017853">
    <property type="entry name" value="GH"/>
</dbReference>
<evidence type="ECO:0000256" key="2">
    <source>
        <dbReference type="ARBA" id="ARBA00023295"/>
    </source>
</evidence>
<dbReference type="InterPro" id="IPR013785">
    <property type="entry name" value="Aldolase_TIM"/>
</dbReference>
<dbReference type="Proteomes" id="UP001165393">
    <property type="component" value="Unassembled WGS sequence"/>
</dbReference>
<dbReference type="InterPro" id="IPR050985">
    <property type="entry name" value="Alpha-glycosidase_related"/>
</dbReference>
<evidence type="ECO:0000313" key="3">
    <source>
        <dbReference type="EMBL" id="MCM2679980.1"/>
    </source>
</evidence>
<dbReference type="Gene3D" id="3.20.20.70">
    <property type="entry name" value="Aldolase class I"/>
    <property type="match status" value="1"/>
</dbReference>
<keyword evidence="2" id="KW-0326">Glycosidase</keyword>
<dbReference type="Pfam" id="PF02065">
    <property type="entry name" value="Melibiase"/>
    <property type="match status" value="1"/>
</dbReference>
<dbReference type="CDD" id="cd14791">
    <property type="entry name" value="GH36"/>
    <property type="match status" value="1"/>
</dbReference>
<proteinExistence type="predicted"/>
<dbReference type="PANTHER" id="PTHR43053">
    <property type="entry name" value="GLYCOSIDASE FAMILY 31"/>
    <property type="match status" value="1"/>
</dbReference>
<dbReference type="PANTHER" id="PTHR43053:SF3">
    <property type="entry name" value="ALPHA-GALACTOSIDASE C-RELATED"/>
    <property type="match status" value="1"/>
</dbReference>
<comment type="caution">
    <text evidence="3">The sequence shown here is derived from an EMBL/GenBank/DDBJ whole genome shotgun (WGS) entry which is preliminary data.</text>
</comment>
<name>A0AA41W6I6_9GAMM</name>
<keyword evidence="4" id="KW-1185">Reference proteome</keyword>
<sequence>MAIWLDDSSFIHAKWKNSCRLNLKARGTEQSFEVTVLNESNASIQLNDVVIAGIHAGQWLDSTIWSDGFQMLCQWTGTLSDPIRVSRCSDNDADYRIYSEHEARFYNYMIIEQTIGEHYILLGFTSCERYSSYFQRDGDELFAVIESAGGWLEKNQRRDLPKLVYLEGKLAEVQQTFADLIVAEVGASRQSKPIQGWCSWYHYYQHITEQAIQDNTAALRGELAAFDTILIDDGYQAAMGDWLIPSNRFGHGIDQVMEDIQRQGKKTAIWMAPFIAEKNAQIVRDHPDWFIRTDDDRFVAASDVTYGGWRSTPWYLLDTSIDEACQHLEQTVRYMKQRWNISLFKLDAIYWGCLKVAHQQPMTAVEAYRKGLAAIKRGAGDAMLLGCNAPMWPSLGLIDCMRTSDDVHRELGRFKQLHLENAGRSWQNGTLWQVDPDCITLQDLNTEHHQQAASFADYQFHASSVLATAGNILLGDSVLALNKVSRERLARMLNRYKSSSASAKFKDLSFEQASLQLNATTWLYFVFDLSEIAQRTVCLKHHCEADWFDFWSGVALANNRPMFTIDIEANTAKVLCVKAC</sequence>
<evidence type="ECO:0000256" key="1">
    <source>
        <dbReference type="ARBA" id="ARBA00022801"/>
    </source>
</evidence>
<dbReference type="EMBL" id="JAMQGP010000003">
    <property type="protein sequence ID" value="MCM2679980.1"/>
    <property type="molecule type" value="Genomic_DNA"/>
</dbReference>
<dbReference type="AlphaFoldDB" id="A0AA41W6I6"/>